<dbReference type="InterPro" id="IPR023561">
    <property type="entry name" value="Carbonic_anhydrase_a-class"/>
</dbReference>
<evidence type="ECO:0000313" key="12">
    <source>
        <dbReference type="Proteomes" id="UP001364617"/>
    </source>
</evidence>
<evidence type="ECO:0000313" key="11">
    <source>
        <dbReference type="EMBL" id="KAK7134272.1"/>
    </source>
</evidence>
<dbReference type="SUPFAM" id="SSF51069">
    <property type="entry name" value="Carbonic anhydrase"/>
    <property type="match status" value="1"/>
</dbReference>
<name>A0AAN9GVS6_9TELE</name>
<dbReference type="InterPro" id="IPR018338">
    <property type="entry name" value="Carbonic_anhydrase_a-class_CS"/>
</dbReference>
<sequence length="313" mass="34427">MIVLLVTFLAALLCPVHIVESSSMKWCYHEPACNSTTWSQTYPHSCNGSRQSPINIVTTSVQGNSNLTSFNFTGFDDNSTFLRINNTGESVEVTLNGKMTVQGGDLPGIYNPVQFHLHWGNGSASPGSEHTVDGKQYSMELHILNVHSKYNRNVEAARAANDSTGLAALSFLIEGTNEQNKTKSWGILTSFLTQIPSSGDTTTNIMNQISMNSLLEGVDRTKYYRYRGSITIPNCNEVVIWTVFKDPIKVSQDLINRFSTTTFFKASPSVLMTNNFRGVQPLNGRVVTSQPSSAATHTISIITVLLLSSLCWL</sequence>
<comment type="similarity">
    <text evidence="2 9">Belongs to the alpha-carbonic anhydrase family.</text>
</comment>
<keyword evidence="4 9" id="KW-0479">Metal-binding</keyword>
<gene>
    <name evidence="11" type="ORF">R3I93_017627</name>
</gene>
<feature type="signal peptide" evidence="9">
    <location>
        <begin position="1"/>
        <end position="21"/>
    </location>
</feature>
<dbReference type="PROSITE" id="PS00162">
    <property type="entry name" value="ALPHA_CA_1"/>
    <property type="match status" value="1"/>
</dbReference>
<evidence type="ECO:0000256" key="2">
    <source>
        <dbReference type="ARBA" id="ARBA00010718"/>
    </source>
</evidence>
<dbReference type="PANTHER" id="PTHR18952">
    <property type="entry name" value="CARBONIC ANHYDRASE"/>
    <property type="match status" value="1"/>
</dbReference>
<comment type="function">
    <text evidence="9">Reversible hydration of carbon dioxide.</text>
</comment>
<proteinExistence type="inferred from homology"/>
<evidence type="ECO:0000259" key="10">
    <source>
        <dbReference type="PROSITE" id="PS51144"/>
    </source>
</evidence>
<dbReference type="SMART" id="SM01057">
    <property type="entry name" value="Carb_anhydrase"/>
    <property type="match status" value="1"/>
</dbReference>
<dbReference type="EC" id="4.2.1.1" evidence="3 9"/>
<evidence type="ECO:0000256" key="5">
    <source>
        <dbReference type="ARBA" id="ARBA00022729"/>
    </source>
</evidence>
<dbReference type="Gene3D" id="3.10.200.10">
    <property type="entry name" value="Alpha carbonic anhydrase"/>
    <property type="match status" value="1"/>
</dbReference>
<evidence type="ECO:0000256" key="6">
    <source>
        <dbReference type="ARBA" id="ARBA00022833"/>
    </source>
</evidence>
<comment type="caution">
    <text evidence="11">The sequence shown here is derived from an EMBL/GenBank/DDBJ whole genome shotgun (WGS) entry which is preliminary data.</text>
</comment>
<organism evidence="11 12">
    <name type="scientific">Phoxinus phoxinus</name>
    <name type="common">Eurasian minnow</name>
    <dbReference type="NCBI Taxonomy" id="58324"/>
    <lineage>
        <taxon>Eukaryota</taxon>
        <taxon>Metazoa</taxon>
        <taxon>Chordata</taxon>
        <taxon>Craniata</taxon>
        <taxon>Vertebrata</taxon>
        <taxon>Euteleostomi</taxon>
        <taxon>Actinopterygii</taxon>
        <taxon>Neopterygii</taxon>
        <taxon>Teleostei</taxon>
        <taxon>Ostariophysi</taxon>
        <taxon>Cypriniformes</taxon>
        <taxon>Leuciscidae</taxon>
        <taxon>Phoxininae</taxon>
        <taxon>Phoxinus</taxon>
    </lineage>
</organism>
<evidence type="ECO:0000256" key="3">
    <source>
        <dbReference type="ARBA" id="ARBA00012925"/>
    </source>
</evidence>
<dbReference type="CDD" id="cd03117">
    <property type="entry name" value="alpha_CA_IV_XV_like"/>
    <property type="match status" value="1"/>
</dbReference>
<keyword evidence="6 9" id="KW-0862">Zinc</keyword>
<dbReference type="InterPro" id="IPR041874">
    <property type="entry name" value="CA4/CA15"/>
</dbReference>
<dbReference type="FunFam" id="3.10.200.10:FF:000003">
    <property type="entry name" value="Carbonic anhydrase 12"/>
    <property type="match status" value="1"/>
</dbReference>
<comment type="catalytic activity">
    <reaction evidence="9">
        <text>hydrogencarbonate + H(+) = CO2 + H2O</text>
        <dbReference type="Rhea" id="RHEA:10748"/>
        <dbReference type="ChEBI" id="CHEBI:15377"/>
        <dbReference type="ChEBI" id="CHEBI:15378"/>
        <dbReference type="ChEBI" id="CHEBI:16526"/>
        <dbReference type="ChEBI" id="CHEBI:17544"/>
        <dbReference type="EC" id="4.2.1.1"/>
    </reaction>
</comment>
<feature type="domain" description="Alpha-carbonic anhydrase" evidence="10">
    <location>
        <begin position="24"/>
        <end position="291"/>
    </location>
</feature>
<keyword evidence="12" id="KW-1185">Reference proteome</keyword>
<evidence type="ECO:0000256" key="4">
    <source>
        <dbReference type="ARBA" id="ARBA00022723"/>
    </source>
</evidence>
<dbReference type="AlphaFoldDB" id="A0AAN9GVS6"/>
<protein>
    <recommendedName>
        <fullName evidence="3 9">Carbonic anhydrase</fullName>
        <ecNumber evidence="3 9">4.2.1.1</ecNumber>
    </recommendedName>
</protein>
<accession>A0AAN9GVS6</accession>
<evidence type="ECO:0000256" key="9">
    <source>
        <dbReference type="RuleBase" id="RU367011"/>
    </source>
</evidence>
<dbReference type="PANTHER" id="PTHR18952:SF200">
    <property type="entry name" value="CARBONIC ANHYDRASE"/>
    <property type="match status" value="1"/>
</dbReference>
<reference evidence="11 12" key="1">
    <citation type="submission" date="2024-02" db="EMBL/GenBank/DDBJ databases">
        <title>Chromosome-level genome assembly of the Eurasian Minnow (Phoxinus phoxinus).</title>
        <authorList>
            <person name="Oriowo T.O."/>
            <person name="Martin S."/>
            <person name="Stange M."/>
            <person name="Chrysostomakis Y."/>
            <person name="Brown T."/>
            <person name="Winkler S."/>
            <person name="Kukowka S."/>
            <person name="Myers E.W."/>
            <person name="Bohne A."/>
        </authorList>
    </citation>
    <scope>NUCLEOTIDE SEQUENCE [LARGE SCALE GENOMIC DNA]</scope>
    <source>
        <strain evidence="11">ZFMK-TIS-60720</strain>
        <tissue evidence="11">Whole Organism</tissue>
    </source>
</reference>
<dbReference type="EMBL" id="JAYKXH010000019">
    <property type="protein sequence ID" value="KAK7134272.1"/>
    <property type="molecule type" value="Genomic_DNA"/>
</dbReference>
<feature type="chain" id="PRO_5042665506" description="Carbonic anhydrase" evidence="9">
    <location>
        <begin position="22"/>
        <end position="313"/>
    </location>
</feature>
<dbReference type="GO" id="GO:0004089">
    <property type="term" value="F:carbonate dehydratase activity"/>
    <property type="evidence" value="ECO:0007669"/>
    <property type="project" value="UniProtKB-UniRule"/>
</dbReference>
<keyword evidence="7" id="KW-0325">Glycoprotein</keyword>
<keyword evidence="5 9" id="KW-0732">Signal</keyword>
<dbReference type="InterPro" id="IPR001148">
    <property type="entry name" value="CA_dom"/>
</dbReference>
<comment type="cofactor">
    <cofactor evidence="1 9">
        <name>Zn(2+)</name>
        <dbReference type="ChEBI" id="CHEBI:29105"/>
    </cofactor>
</comment>
<dbReference type="GO" id="GO:0008270">
    <property type="term" value="F:zinc ion binding"/>
    <property type="evidence" value="ECO:0007669"/>
    <property type="project" value="UniProtKB-UniRule"/>
</dbReference>
<evidence type="ECO:0000256" key="8">
    <source>
        <dbReference type="ARBA" id="ARBA00023239"/>
    </source>
</evidence>
<dbReference type="Pfam" id="PF00194">
    <property type="entry name" value="Carb_anhydrase"/>
    <property type="match status" value="1"/>
</dbReference>
<dbReference type="Proteomes" id="UP001364617">
    <property type="component" value="Unassembled WGS sequence"/>
</dbReference>
<evidence type="ECO:0000256" key="7">
    <source>
        <dbReference type="ARBA" id="ARBA00023180"/>
    </source>
</evidence>
<dbReference type="GO" id="GO:0005886">
    <property type="term" value="C:plasma membrane"/>
    <property type="evidence" value="ECO:0007669"/>
    <property type="project" value="TreeGrafter"/>
</dbReference>
<dbReference type="InterPro" id="IPR036398">
    <property type="entry name" value="CA_dom_sf"/>
</dbReference>
<dbReference type="PROSITE" id="PS51144">
    <property type="entry name" value="ALPHA_CA_2"/>
    <property type="match status" value="1"/>
</dbReference>
<keyword evidence="8 9" id="KW-0456">Lyase</keyword>
<evidence type="ECO:0000256" key="1">
    <source>
        <dbReference type="ARBA" id="ARBA00001947"/>
    </source>
</evidence>